<proteinExistence type="predicted"/>
<protein>
    <submittedName>
        <fullName evidence="1">Uncharacterized protein</fullName>
    </submittedName>
</protein>
<evidence type="ECO:0000313" key="2">
    <source>
        <dbReference type="Proteomes" id="UP001497493"/>
    </source>
</evidence>
<reference evidence="1 2" key="1">
    <citation type="submission" date="2024-04" db="EMBL/GenBank/DDBJ databases">
        <authorList>
            <person name="Cremers G."/>
        </authorList>
    </citation>
    <scope>NUCLEOTIDE SEQUENCE [LARGE SCALE GENOMIC DNA]</scope>
    <source>
        <strain evidence="1">MeCH1-AG</strain>
    </source>
</reference>
<gene>
    <name evidence="1" type="ORF">MECH1_V1_2149</name>
</gene>
<accession>A0ABP1CC75</accession>
<evidence type="ECO:0000313" key="1">
    <source>
        <dbReference type="EMBL" id="CAL1240925.1"/>
    </source>
</evidence>
<organism evidence="1 2">
    <name type="scientific">Candidatus Methylocalor cossyra</name>
    <dbReference type="NCBI Taxonomy" id="3108543"/>
    <lineage>
        <taxon>Bacteria</taxon>
        <taxon>Pseudomonadati</taxon>
        <taxon>Pseudomonadota</taxon>
        <taxon>Gammaproteobacteria</taxon>
        <taxon>Methylococcales</taxon>
        <taxon>Methylococcaceae</taxon>
        <taxon>Candidatus Methylocalor</taxon>
    </lineage>
</organism>
<keyword evidence="2" id="KW-1185">Reference proteome</keyword>
<name>A0ABP1CC75_9GAMM</name>
<dbReference type="Proteomes" id="UP001497493">
    <property type="component" value="Chromosome"/>
</dbReference>
<sequence length="103" mass="11172">MEAGRTGLPRGNAGVLQSRAEAWRCRAHRGCRASSDEAGRWTRFFRTAGGERGIRPGIPDPTLRLGPSTFQAGLIRPHRVVAGLDHRLSVGGDLLRYSDPGHS</sequence>
<dbReference type="EMBL" id="OZ026884">
    <property type="protein sequence ID" value="CAL1240925.1"/>
    <property type="molecule type" value="Genomic_DNA"/>
</dbReference>